<dbReference type="CDD" id="cd00268">
    <property type="entry name" value="DEADc"/>
    <property type="match status" value="1"/>
</dbReference>
<evidence type="ECO:0000256" key="4">
    <source>
        <dbReference type="ARBA" id="ARBA00022840"/>
    </source>
</evidence>
<feature type="domain" description="Helicase ATP-binding" evidence="7">
    <location>
        <begin position="32"/>
        <end position="203"/>
    </location>
</feature>
<dbReference type="STRING" id="1379870.SD10_17710"/>
<keyword evidence="2" id="KW-0378">Hydrolase</keyword>
<dbReference type="PANTHER" id="PTHR47959">
    <property type="entry name" value="ATP-DEPENDENT RNA HELICASE RHLE-RELATED"/>
    <property type="match status" value="1"/>
</dbReference>
<dbReference type="PROSITE" id="PS51192">
    <property type="entry name" value="HELICASE_ATP_BIND_1"/>
    <property type="match status" value="1"/>
</dbReference>
<feature type="domain" description="Helicase C-terminal" evidence="8">
    <location>
        <begin position="235"/>
        <end position="377"/>
    </location>
</feature>
<dbReference type="AlphaFoldDB" id="A0A0E3ZXK1"/>
<dbReference type="GO" id="GO:0016787">
    <property type="term" value="F:hydrolase activity"/>
    <property type="evidence" value="ECO:0007669"/>
    <property type="project" value="UniProtKB-KW"/>
</dbReference>
<dbReference type="OrthoDB" id="974172at2"/>
<keyword evidence="4" id="KW-0067">ATP-binding</keyword>
<dbReference type="RefSeq" id="WP_046575548.1">
    <property type="nucleotide sequence ID" value="NZ_CP010429.1"/>
</dbReference>
<evidence type="ECO:0000313" key="11">
    <source>
        <dbReference type="Proteomes" id="UP000033054"/>
    </source>
</evidence>
<dbReference type="EMBL" id="CP010429">
    <property type="protein sequence ID" value="AKD56468.1"/>
    <property type="molecule type" value="Genomic_DNA"/>
</dbReference>
<comment type="similarity">
    <text evidence="5">Belongs to the DEAD box helicase family.</text>
</comment>
<dbReference type="GO" id="GO:0003724">
    <property type="term" value="F:RNA helicase activity"/>
    <property type="evidence" value="ECO:0007669"/>
    <property type="project" value="InterPro"/>
</dbReference>
<dbReference type="InterPro" id="IPR014001">
    <property type="entry name" value="Helicase_ATP-bd"/>
</dbReference>
<dbReference type="PROSITE" id="PS51195">
    <property type="entry name" value="Q_MOTIF"/>
    <property type="match status" value="1"/>
</dbReference>
<keyword evidence="1" id="KW-0547">Nucleotide-binding</keyword>
<sequence length="445" mass="49844">MTFDELNLNKPLLNALNDLGYTTPTTIQQKVFSVVMSGQDVCGIAQTGTGKTFAYLLPALRQFQFSKDRLPQLLIIVPTRELVVQVVDAIKKLTPYMNLTVVGVYGGVNMKAQTVEVQQGLDVLVATPGRLADLMLNGILKTKAIKKLVIDEFDEMLNLGFRTQLKVILDLLPPKRQNLLFSATLTDDVDQLVNEYFNRPVRVEAAPTGTPLDNIDQSAYLVPNFYTKINLLTNLLNRNAVMTKVLVFVATKQLADQLYEQLESGFPDQVGVIHSNKAQNYRFETVNKFKAGACRILVATDIIARGIDVADVSHVINFDLPDVPENYIHRIGRTGRADRTGIAISFITESAKEQQAAIEQLMNRPIPMLPLPENLVISDELTADEKPKVHMKTIEVKPPRREDVGPAFHEKIDKNKKVNVRRDIAAEKMLKYGRPIKRSGKKKRD</sequence>
<dbReference type="KEGG" id="srd:SD10_17710"/>
<evidence type="ECO:0000256" key="1">
    <source>
        <dbReference type="ARBA" id="ARBA00022741"/>
    </source>
</evidence>
<evidence type="ECO:0000256" key="3">
    <source>
        <dbReference type="ARBA" id="ARBA00022806"/>
    </source>
</evidence>
<evidence type="ECO:0000256" key="5">
    <source>
        <dbReference type="ARBA" id="ARBA00038437"/>
    </source>
</evidence>
<evidence type="ECO:0000313" key="10">
    <source>
        <dbReference type="EMBL" id="AKD56468.1"/>
    </source>
</evidence>
<feature type="short sequence motif" description="Q motif" evidence="6">
    <location>
        <begin position="1"/>
        <end position="29"/>
    </location>
</feature>
<dbReference type="PANTHER" id="PTHR47959:SF13">
    <property type="entry name" value="ATP-DEPENDENT RNA HELICASE RHLE"/>
    <property type="match status" value="1"/>
</dbReference>
<dbReference type="Pfam" id="PF00271">
    <property type="entry name" value="Helicase_C"/>
    <property type="match status" value="1"/>
</dbReference>
<dbReference type="CDD" id="cd18787">
    <property type="entry name" value="SF2_C_DEAD"/>
    <property type="match status" value="1"/>
</dbReference>
<dbReference type="Pfam" id="PF00270">
    <property type="entry name" value="DEAD"/>
    <property type="match status" value="1"/>
</dbReference>
<accession>A0A0E3ZXK1</accession>
<dbReference type="InterPro" id="IPR050079">
    <property type="entry name" value="DEAD_box_RNA_helicase"/>
</dbReference>
<evidence type="ECO:0000259" key="7">
    <source>
        <dbReference type="PROSITE" id="PS51192"/>
    </source>
</evidence>
<dbReference type="InterPro" id="IPR044742">
    <property type="entry name" value="DEAD/DEAH_RhlB"/>
</dbReference>
<gene>
    <name evidence="10" type="ORF">SD10_17710</name>
</gene>
<dbReference type="PATRIC" id="fig|1379870.5.peg.3836"/>
<dbReference type="GO" id="GO:0005524">
    <property type="term" value="F:ATP binding"/>
    <property type="evidence" value="ECO:0007669"/>
    <property type="project" value="UniProtKB-KW"/>
</dbReference>
<dbReference type="InterPro" id="IPR014014">
    <property type="entry name" value="RNA_helicase_DEAD_Q_motif"/>
</dbReference>
<proteinExistence type="inferred from homology"/>
<dbReference type="Proteomes" id="UP000033054">
    <property type="component" value="Chromosome"/>
</dbReference>
<protein>
    <submittedName>
        <fullName evidence="10">DEAD/DEAH box helicase</fullName>
    </submittedName>
</protein>
<evidence type="ECO:0000259" key="9">
    <source>
        <dbReference type="PROSITE" id="PS51195"/>
    </source>
</evidence>
<keyword evidence="11" id="KW-1185">Reference proteome</keyword>
<dbReference type="PROSITE" id="PS51194">
    <property type="entry name" value="HELICASE_CTER"/>
    <property type="match status" value="1"/>
</dbReference>
<dbReference type="GO" id="GO:0005829">
    <property type="term" value="C:cytosol"/>
    <property type="evidence" value="ECO:0007669"/>
    <property type="project" value="TreeGrafter"/>
</dbReference>
<evidence type="ECO:0000256" key="2">
    <source>
        <dbReference type="ARBA" id="ARBA00022801"/>
    </source>
</evidence>
<keyword evidence="3 10" id="KW-0347">Helicase</keyword>
<evidence type="ECO:0000256" key="6">
    <source>
        <dbReference type="PROSITE-ProRule" id="PRU00552"/>
    </source>
</evidence>
<dbReference type="SMART" id="SM00487">
    <property type="entry name" value="DEXDc"/>
    <property type="match status" value="1"/>
</dbReference>
<organism evidence="10 11">
    <name type="scientific">Spirosoma radiotolerans</name>
    <dbReference type="NCBI Taxonomy" id="1379870"/>
    <lineage>
        <taxon>Bacteria</taxon>
        <taxon>Pseudomonadati</taxon>
        <taxon>Bacteroidota</taxon>
        <taxon>Cytophagia</taxon>
        <taxon>Cytophagales</taxon>
        <taxon>Cytophagaceae</taxon>
        <taxon>Spirosoma</taxon>
    </lineage>
</organism>
<dbReference type="SMART" id="SM00490">
    <property type="entry name" value="HELICc"/>
    <property type="match status" value="1"/>
</dbReference>
<dbReference type="GO" id="GO:0003676">
    <property type="term" value="F:nucleic acid binding"/>
    <property type="evidence" value="ECO:0007669"/>
    <property type="project" value="InterPro"/>
</dbReference>
<evidence type="ECO:0000259" key="8">
    <source>
        <dbReference type="PROSITE" id="PS51194"/>
    </source>
</evidence>
<reference evidence="10 11" key="1">
    <citation type="journal article" date="2014" name="Curr. Microbiol.">
        <title>Spirosoma radiotolerans sp. nov., a gamma-radiation-resistant bacterium isolated from gamma ray-irradiated soil.</title>
        <authorList>
            <person name="Lee J.J."/>
            <person name="Srinivasan S."/>
            <person name="Lim S."/>
            <person name="Joe M."/>
            <person name="Im S."/>
            <person name="Bae S.I."/>
            <person name="Park K.R."/>
            <person name="Han J.H."/>
            <person name="Park S.H."/>
            <person name="Joo B.M."/>
            <person name="Park S.J."/>
            <person name="Kim M.K."/>
        </authorList>
    </citation>
    <scope>NUCLEOTIDE SEQUENCE [LARGE SCALE GENOMIC DNA]</scope>
    <source>
        <strain evidence="10 11">DG5A</strain>
    </source>
</reference>
<dbReference type="InterPro" id="IPR027417">
    <property type="entry name" value="P-loop_NTPase"/>
</dbReference>
<feature type="domain" description="DEAD-box RNA helicase Q" evidence="9">
    <location>
        <begin position="1"/>
        <end position="29"/>
    </location>
</feature>
<dbReference type="HOGENOM" id="CLU_003041_1_3_10"/>
<dbReference type="InterPro" id="IPR011545">
    <property type="entry name" value="DEAD/DEAH_box_helicase_dom"/>
</dbReference>
<dbReference type="SUPFAM" id="SSF52540">
    <property type="entry name" value="P-loop containing nucleoside triphosphate hydrolases"/>
    <property type="match status" value="1"/>
</dbReference>
<dbReference type="InterPro" id="IPR001650">
    <property type="entry name" value="Helicase_C-like"/>
</dbReference>
<name>A0A0E3ZXK1_9BACT</name>
<dbReference type="Gene3D" id="3.40.50.300">
    <property type="entry name" value="P-loop containing nucleotide triphosphate hydrolases"/>
    <property type="match status" value="2"/>
</dbReference>